<evidence type="ECO:0000313" key="1">
    <source>
        <dbReference type="EMBL" id="KKL71905.1"/>
    </source>
</evidence>
<sequence>MAISVPGLNLSILRQETVVQAGRPLLISGRFTALGIGLPAFIRVTLEGPSYDPQLRTFTTFASPFSGDYSVNVLAEKDGQFSVFAEAFPPPLLPAGPLFPEPLLLPPAFAESTR</sequence>
<protein>
    <submittedName>
        <fullName evidence="1">Uncharacterized protein</fullName>
    </submittedName>
</protein>
<dbReference type="EMBL" id="LAZR01025442">
    <property type="protein sequence ID" value="KKL71905.1"/>
    <property type="molecule type" value="Genomic_DNA"/>
</dbReference>
<proteinExistence type="predicted"/>
<name>A0A0F9GR52_9ZZZZ</name>
<reference evidence="1" key="1">
    <citation type="journal article" date="2015" name="Nature">
        <title>Complex archaea that bridge the gap between prokaryotes and eukaryotes.</title>
        <authorList>
            <person name="Spang A."/>
            <person name="Saw J.H."/>
            <person name="Jorgensen S.L."/>
            <person name="Zaremba-Niedzwiedzka K."/>
            <person name="Martijn J."/>
            <person name="Lind A.E."/>
            <person name="van Eijk R."/>
            <person name="Schleper C."/>
            <person name="Guy L."/>
            <person name="Ettema T.J."/>
        </authorList>
    </citation>
    <scope>NUCLEOTIDE SEQUENCE</scope>
</reference>
<gene>
    <name evidence="1" type="ORF">LCGC14_2090210</name>
</gene>
<dbReference type="AlphaFoldDB" id="A0A0F9GR52"/>
<comment type="caution">
    <text evidence="1">The sequence shown here is derived from an EMBL/GenBank/DDBJ whole genome shotgun (WGS) entry which is preliminary data.</text>
</comment>
<accession>A0A0F9GR52</accession>
<organism evidence="1">
    <name type="scientific">marine sediment metagenome</name>
    <dbReference type="NCBI Taxonomy" id="412755"/>
    <lineage>
        <taxon>unclassified sequences</taxon>
        <taxon>metagenomes</taxon>
        <taxon>ecological metagenomes</taxon>
    </lineage>
</organism>
<feature type="non-terminal residue" evidence="1">
    <location>
        <position position="114"/>
    </location>
</feature>